<protein>
    <submittedName>
        <fullName evidence="1">Uncharacterized protein</fullName>
    </submittedName>
</protein>
<accession>A0AAV6T3V8</accession>
<comment type="caution">
    <text evidence="1">The sequence shown here is derived from an EMBL/GenBank/DDBJ whole genome shotgun (WGS) entry which is preliminary data.</text>
</comment>
<reference evidence="1 2" key="1">
    <citation type="journal article" date="2021" name="Sci. Rep.">
        <title>Chromosome anchoring in Senegalese sole (Solea senegalensis) reveals sex-associated markers and genome rearrangements in flatfish.</title>
        <authorList>
            <person name="Guerrero-Cozar I."/>
            <person name="Gomez-Garrido J."/>
            <person name="Berbel C."/>
            <person name="Martinez-Blanch J.F."/>
            <person name="Alioto T."/>
            <person name="Claros M.G."/>
            <person name="Gagnaire P.A."/>
            <person name="Manchado M."/>
        </authorList>
    </citation>
    <scope>NUCLEOTIDE SEQUENCE [LARGE SCALE GENOMIC DNA]</scope>
    <source>
        <strain evidence="1">Sse05_10M</strain>
    </source>
</reference>
<proteinExistence type="predicted"/>
<sequence>MIERIVRRSELLFISCCALYRSIRRSVLHEECGRIDDSSGFANVLELLRKGQCDVARSSDLADNNNVMDPPNGCQFHKRGAGEKVSNKAKRNLRINELEACKYYANSCQGIMLSNITDCCL</sequence>
<evidence type="ECO:0000313" key="2">
    <source>
        <dbReference type="Proteomes" id="UP000693946"/>
    </source>
</evidence>
<keyword evidence="2" id="KW-1185">Reference proteome</keyword>
<dbReference type="Proteomes" id="UP000693946">
    <property type="component" value="Linkage Group LG1"/>
</dbReference>
<name>A0AAV6T3V8_SOLSE</name>
<dbReference type="EMBL" id="JAGKHQ010000001">
    <property type="protein sequence ID" value="KAG7524079.1"/>
    <property type="molecule type" value="Genomic_DNA"/>
</dbReference>
<organism evidence="1 2">
    <name type="scientific">Solea senegalensis</name>
    <name type="common">Senegalese sole</name>
    <dbReference type="NCBI Taxonomy" id="28829"/>
    <lineage>
        <taxon>Eukaryota</taxon>
        <taxon>Metazoa</taxon>
        <taxon>Chordata</taxon>
        <taxon>Craniata</taxon>
        <taxon>Vertebrata</taxon>
        <taxon>Euteleostomi</taxon>
        <taxon>Actinopterygii</taxon>
        <taxon>Neopterygii</taxon>
        <taxon>Teleostei</taxon>
        <taxon>Neoteleostei</taxon>
        <taxon>Acanthomorphata</taxon>
        <taxon>Carangaria</taxon>
        <taxon>Pleuronectiformes</taxon>
        <taxon>Pleuronectoidei</taxon>
        <taxon>Soleidae</taxon>
        <taxon>Solea</taxon>
    </lineage>
</organism>
<gene>
    <name evidence="1" type="ORF">JOB18_006696</name>
</gene>
<dbReference type="AlphaFoldDB" id="A0AAV6T3V8"/>
<evidence type="ECO:0000313" key="1">
    <source>
        <dbReference type="EMBL" id="KAG7524079.1"/>
    </source>
</evidence>